<dbReference type="Pfam" id="PF07690">
    <property type="entry name" value="MFS_1"/>
    <property type="match status" value="1"/>
</dbReference>
<sequence length="400" mass="44400">MFNLIANIFFSVTIISKVYSQSNSISESTFVLIIGTISAVIGGLIGPIFLDKISHKNVLSFTNLIGGLVTLSYTIISSFNDSIIITYSTVFLISITNSFYTPARLAIVPSIVDNDAIVKANGLTLSIRQSVQTAGWALAIPLSTLLGLQYSLYCISLCFLLSSVLSFYIHVEKNQHKPNSSKSSYVYQIFEGLIPIRDNPVIRDITIMDIIENFANVIWTSSYLLAFTTTILLTSETWWGYQGSAYFLGIIVGGGVITKYSHKLQHFPGKFLFISSLLVTLLTLFYTVNRSPIITIIISFLVGPPAQIRNIIQESIIQEKVDPSILARAFAARSVLMQLMYAVALVSFSYLADLIGILPVYFISVIIYFAISFIPVISSALKKHCEIMYFYGDIRLHISF</sequence>
<keyword evidence="3 6" id="KW-0812">Transmembrane</keyword>
<dbReference type="Gene3D" id="1.20.1250.20">
    <property type="entry name" value="MFS general substrate transporter like domains"/>
    <property type="match status" value="1"/>
</dbReference>
<dbReference type="GO" id="GO:0005886">
    <property type="term" value="C:plasma membrane"/>
    <property type="evidence" value="ECO:0007669"/>
    <property type="project" value="UniProtKB-SubCell"/>
</dbReference>
<feature type="transmembrane region" description="Helical" evidence="6">
    <location>
        <begin position="57"/>
        <end position="76"/>
    </location>
</feature>
<protein>
    <submittedName>
        <fullName evidence="7">MFS transporter</fullName>
    </submittedName>
</protein>
<feature type="transmembrane region" description="Helical" evidence="6">
    <location>
        <begin position="293"/>
        <end position="312"/>
    </location>
</feature>
<evidence type="ECO:0000256" key="4">
    <source>
        <dbReference type="ARBA" id="ARBA00022989"/>
    </source>
</evidence>
<evidence type="ECO:0000256" key="6">
    <source>
        <dbReference type="SAM" id="Phobius"/>
    </source>
</evidence>
<evidence type="ECO:0000256" key="2">
    <source>
        <dbReference type="ARBA" id="ARBA00022475"/>
    </source>
</evidence>
<dbReference type="EMBL" id="JACSZI010000052">
    <property type="protein sequence ID" value="MBF9674277.1"/>
    <property type="molecule type" value="Genomic_DNA"/>
</dbReference>
<dbReference type="InterPro" id="IPR011701">
    <property type="entry name" value="MFS"/>
</dbReference>
<proteinExistence type="predicted"/>
<organism evidence="7 8">
    <name type="scientific">Streptococcus pseudopneumoniae</name>
    <dbReference type="NCBI Taxonomy" id="257758"/>
    <lineage>
        <taxon>Bacteria</taxon>
        <taxon>Bacillati</taxon>
        <taxon>Bacillota</taxon>
        <taxon>Bacilli</taxon>
        <taxon>Lactobacillales</taxon>
        <taxon>Streptococcaceae</taxon>
        <taxon>Streptococcus</taxon>
    </lineage>
</organism>
<comment type="subcellular location">
    <subcellularLocation>
        <location evidence="1">Cell membrane</location>
        <topology evidence="1">Multi-pass membrane protein</topology>
    </subcellularLocation>
</comment>
<dbReference type="GO" id="GO:0022857">
    <property type="term" value="F:transmembrane transporter activity"/>
    <property type="evidence" value="ECO:0007669"/>
    <property type="project" value="InterPro"/>
</dbReference>
<dbReference type="PANTHER" id="PTHR23513:SF19">
    <property type="entry name" value="MAJOR FACILITATOR SUPERFAMILY (MFS) PROFILE DOMAIN-CONTAINING PROTEIN"/>
    <property type="match status" value="1"/>
</dbReference>
<reference evidence="7" key="1">
    <citation type="journal article" date="2020" name="J. Clin. Microbiol.">
        <title>Streptococcus pseudopneumoniae: Use of whole genome sequences to validate methods used for identification.</title>
        <authorList>
            <person name="Jensen C.S."/>
            <person name="Iversen K.H."/>
            <person name="Dargis R."/>
            <person name="Shewmaker P."/>
            <person name="Rasmussen S."/>
            <person name="Christensen J.J."/>
            <person name="Nielsen X.C."/>
        </authorList>
    </citation>
    <scope>NUCLEOTIDE SEQUENCE</scope>
    <source>
        <strain evidence="7">256-03</strain>
    </source>
</reference>
<feature type="transmembrane region" description="Helical" evidence="6">
    <location>
        <begin position="333"/>
        <end position="352"/>
    </location>
</feature>
<keyword evidence="5 6" id="KW-0472">Membrane</keyword>
<dbReference type="Proteomes" id="UP000743672">
    <property type="component" value="Unassembled WGS sequence"/>
</dbReference>
<feature type="transmembrane region" description="Helical" evidence="6">
    <location>
        <begin position="269"/>
        <end position="287"/>
    </location>
</feature>
<evidence type="ECO:0000313" key="8">
    <source>
        <dbReference type="Proteomes" id="UP000743672"/>
    </source>
</evidence>
<dbReference type="InterPro" id="IPR036259">
    <property type="entry name" value="MFS_trans_sf"/>
</dbReference>
<evidence type="ECO:0000256" key="3">
    <source>
        <dbReference type="ARBA" id="ARBA00022692"/>
    </source>
</evidence>
<keyword evidence="4 6" id="KW-1133">Transmembrane helix</keyword>
<gene>
    <name evidence="7" type="ORF">IAI20_09420</name>
</gene>
<feature type="transmembrane region" description="Helical" evidence="6">
    <location>
        <begin position="150"/>
        <end position="171"/>
    </location>
</feature>
<accession>A0AAW4C9L0</accession>
<evidence type="ECO:0000256" key="1">
    <source>
        <dbReference type="ARBA" id="ARBA00004651"/>
    </source>
</evidence>
<comment type="caution">
    <text evidence="7">The sequence shown here is derived from an EMBL/GenBank/DDBJ whole genome shotgun (WGS) entry which is preliminary data.</text>
</comment>
<evidence type="ECO:0000256" key="5">
    <source>
        <dbReference type="ARBA" id="ARBA00023136"/>
    </source>
</evidence>
<evidence type="ECO:0000313" key="7">
    <source>
        <dbReference type="EMBL" id="MBF9674277.1"/>
    </source>
</evidence>
<feature type="transmembrane region" description="Helical" evidence="6">
    <location>
        <begin position="30"/>
        <end position="50"/>
    </location>
</feature>
<keyword evidence="2" id="KW-1003">Cell membrane</keyword>
<name>A0AAW4C9L0_9STRE</name>
<dbReference type="SUPFAM" id="SSF103473">
    <property type="entry name" value="MFS general substrate transporter"/>
    <property type="match status" value="1"/>
</dbReference>
<feature type="transmembrane region" description="Helical" evidence="6">
    <location>
        <begin position="213"/>
        <end position="233"/>
    </location>
</feature>
<dbReference type="CDD" id="cd06173">
    <property type="entry name" value="MFS_MefA_like"/>
    <property type="match status" value="1"/>
</dbReference>
<dbReference type="PANTHER" id="PTHR23513">
    <property type="entry name" value="INTEGRAL MEMBRANE EFFLUX PROTEIN-RELATED"/>
    <property type="match status" value="1"/>
</dbReference>
<feature type="transmembrane region" description="Helical" evidence="6">
    <location>
        <begin position="358"/>
        <end position="381"/>
    </location>
</feature>
<feature type="transmembrane region" description="Helical" evidence="6">
    <location>
        <begin position="239"/>
        <end position="257"/>
    </location>
</feature>
<dbReference type="AlphaFoldDB" id="A0AAW4C9L0"/>